<name>A0A0D6DVH3_9LACT</name>
<dbReference type="AlphaFoldDB" id="A0A0D6DVH3"/>
<evidence type="ECO:0000313" key="5">
    <source>
        <dbReference type="Proteomes" id="UP000033166"/>
    </source>
</evidence>
<dbReference type="HOGENOM" id="CLU_037162_3_0_9"/>
<feature type="region of interest" description="Disordered" evidence="2">
    <location>
        <begin position="276"/>
        <end position="296"/>
    </location>
</feature>
<dbReference type="Gene3D" id="1.10.287.1030">
    <property type="entry name" value="Nudix-associated domain"/>
    <property type="match status" value="1"/>
</dbReference>
<proteinExistence type="predicted"/>
<dbReference type="InterPro" id="IPR020084">
    <property type="entry name" value="NUDIX_hydrolase_CS"/>
</dbReference>
<dbReference type="InterPro" id="IPR036388">
    <property type="entry name" value="WH-like_DNA-bd_sf"/>
</dbReference>
<evidence type="ECO:0000256" key="2">
    <source>
        <dbReference type="SAM" id="MobiDB-lite"/>
    </source>
</evidence>
<evidence type="ECO:0000259" key="3">
    <source>
        <dbReference type="PROSITE" id="PS51462"/>
    </source>
</evidence>
<dbReference type="CDD" id="cd18873">
    <property type="entry name" value="NUDIX_NadM_like"/>
    <property type="match status" value="1"/>
</dbReference>
<evidence type="ECO:0000313" key="4">
    <source>
        <dbReference type="EMBL" id="CEN27953.1"/>
    </source>
</evidence>
<dbReference type="Gene3D" id="3.90.79.10">
    <property type="entry name" value="Nucleoside Triphosphate Pyrophosphohydrolase"/>
    <property type="match status" value="1"/>
</dbReference>
<protein>
    <submittedName>
        <fullName evidence="4">NUDIX family hydrolase</fullName>
    </submittedName>
</protein>
<reference evidence="5" key="1">
    <citation type="submission" date="2015-01" db="EMBL/GenBank/DDBJ databases">
        <authorList>
            <person name="Andreevskaya M."/>
        </authorList>
    </citation>
    <scope>NUCLEOTIDE SEQUENCE [LARGE SCALE GENOMIC DNA]</scope>
    <source>
        <strain evidence="5">MKFS47</strain>
    </source>
</reference>
<sequence>MGKGLKKYMSHYKTINLKKKHQLVVKIIKVCYILIMDKEKAYYETQASEADYLAWYKTQDWQTYDKPAMTVDNIIFAFDPTDRQLKLLLIERKAHPFKDKFALIGGFVDPSESAKQAALRETAEETGVKITEDNQMWQIGAFTDPNRDPRQWIISVAHATFLSQFVAAHAGDDAKDARWFAVSKDETGAIVFLSPDLTIGLDDLAFDHKDIILATFKRIKESLDVTPDILHVLGDEFTSTDALAVLKCFDSKFEHYATGNFFKTYVKNNPILMDTGRFEENPQRPGRPKKMLRLRK</sequence>
<evidence type="ECO:0000256" key="1">
    <source>
        <dbReference type="ARBA" id="ARBA00022801"/>
    </source>
</evidence>
<keyword evidence="1 4" id="KW-0378">Hydrolase</keyword>
<dbReference type="InterPro" id="IPR015797">
    <property type="entry name" value="NUDIX_hydrolase-like_dom_sf"/>
</dbReference>
<feature type="compositionally biased region" description="Basic residues" evidence="2">
    <location>
        <begin position="286"/>
        <end position="296"/>
    </location>
</feature>
<dbReference type="GO" id="GO:0016787">
    <property type="term" value="F:hydrolase activity"/>
    <property type="evidence" value="ECO:0007669"/>
    <property type="project" value="UniProtKB-KW"/>
</dbReference>
<dbReference type="PROSITE" id="PS00893">
    <property type="entry name" value="NUDIX_BOX"/>
    <property type="match status" value="1"/>
</dbReference>
<dbReference type="Proteomes" id="UP000033166">
    <property type="component" value="Chromosome I"/>
</dbReference>
<dbReference type="PANTHER" id="PTHR43736">
    <property type="entry name" value="ADP-RIBOSE PYROPHOSPHATASE"/>
    <property type="match status" value="1"/>
</dbReference>
<dbReference type="EMBL" id="LN774769">
    <property type="protein sequence ID" value="CEN27953.1"/>
    <property type="molecule type" value="Genomic_DNA"/>
</dbReference>
<accession>A0A0D6DVH3</accession>
<dbReference type="KEGG" id="lpk:LACPI_0753"/>
<dbReference type="STRING" id="1364.LP2241_20334"/>
<dbReference type="Gene3D" id="1.10.10.10">
    <property type="entry name" value="Winged helix-like DNA-binding domain superfamily/Winged helix DNA-binding domain"/>
    <property type="match status" value="1"/>
</dbReference>
<organism evidence="4 5">
    <name type="scientific">Pseudolactococcus piscium MKFS47</name>
    <dbReference type="NCBI Taxonomy" id="297352"/>
    <lineage>
        <taxon>Bacteria</taxon>
        <taxon>Bacillati</taxon>
        <taxon>Bacillota</taxon>
        <taxon>Bacilli</taxon>
        <taxon>Lactobacillales</taxon>
        <taxon>Streptococcaceae</taxon>
        <taxon>Pseudolactococcus</taxon>
    </lineage>
</organism>
<dbReference type="PANTHER" id="PTHR43736:SF5">
    <property type="entry name" value="NUDIX HYDROLASE DOMAIN-CONTAINING PROTEIN"/>
    <property type="match status" value="1"/>
</dbReference>
<feature type="domain" description="Nudix hydrolase" evidence="3">
    <location>
        <begin position="68"/>
        <end position="203"/>
    </location>
</feature>
<dbReference type="InterPro" id="IPR000086">
    <property type="entry name" value="NUDIX_hydrolase_dom"/>
</dbReference>
<dbReference type="Pfam" id="PF00293">
    <property type="entry name" value="NUDIX"/>
    <property type="match status" value="1"/>
</dbReference>
<dbReference type="PROSITE" id="PS51462">
    <property type="entry name" value="NUDIX"/>
    <property type="match status" value="1"/>
</dbReference>
<dbReference type="SUPFAM" id="SSF55811">
    <property type="entry name" value="Nudix"/>
    <property type="match status" value="1"/>
</dbReference>
<gene>
    <name evidence="4" type="ORF">LACPI_0753</name>
</gene>